<keyword evidence="3" id="KW-1185">Reference proteome</keyword>
<reference evidence="2" key="2">
    <citation type="submission" date="2020-05" db="UniProtKB">
        <authorList>
            <consortium name="EnsemblMetazoa"/>
        </authorList>
    </citation>
    <scope>IDENTIFICATION</scope>
    <source>
        <strain evidence="2">IAEA</strain>
    </source>
</reference>
<keyword evidence="1" id="KW-1133">Transmembrane helix</keyword>
<keyword evidence="1" id="KW-0472">Membrane</keyword>
<protein>
    <submittedName>
        <fullName evidence="2">Uncharacterized protein</fullName>
    </submittedName>
</protein>
<feature type="transmembrane region" description="Helical" evidence="1">
    <location>
        <begin position="56"/>
        <end position="77"/>
    </location>
</feature>
<organism evidence="2 3">
    <name type="scientific">Glossina palpalis gambiensis</name>
    <dbReference type="NCBI Taxonomy" id="67801"/>
    <lineage>
        <taxon>Eukaryota</taxon>
        <taxon>Metazoa</taxon>
        <taxon>Ecdysozoa</taxon>
        <taxon>Arthropoda</taxon>
        <taxon>Hexapoda</taxon>
        <taxon>Insecta</taxon>
        <taxon>Pterygota</taxon>
        <taxon>Neoptera</taxon>
        <taxon>Endopterygota</taxon>
        <taxon>Diptera</taxon>
        <taxon>Brachycera</taxon>
        <taxon>Muscomorpha</taxon>
        <taxon>Hippoboscoidea</taxon>
        <taxon>Glossinidae</taxon>
        <taxon>Glossina</taxon>
    </lineage>
</organism>
<dbReference type="VEuPathDB" id="VectorBase:GPPI014357"/>
<sequence>MSVKNPLTFTSALSIKLQYLGEYQNFTDRVICNKDGEDKIIFRENGQFIRLKKKLLFEYTVAPILISMLNALGKHLIRHMMYDMESRGNPPIMVRKQVVWTDATK</sequence>
<evidence type="ECO:0000313" key="3">
    <source>
        <dbReference type="Proteomes" id="UP000092460"/>
    </source>
</evidence>
<dbReference type="EMBL" id="JXJN01006507">
    <property type="status" value="NOT_ANNOTATED_CDS"/>
    <property type="molecule type" value="Genomic_DNA"/>
</dbReference>
<accession>A0A1B0B003</accession>
<reference evidence="3" key="1">
    <citation type="submission" date="2015-01" db="EMBL/GenBank/DDBJ databases">
        <authorList>
            <person name="Aksoy S."/>
            <person name="Warren W."/>
            <person name="Wilson R.K."/>
        </authorList>
    </citation>
    <scope>NUCLEOTIDE SEQUENCE [LARGE SCALE GENOMIC DNA]</scope>
    <source>
        <strain evidence="3">IAEA</strain>
    </source>
</reference>
<dbReference type="Proteomes" id="UP000092460">
    <property type="component" value="Unassembled WGS sequence"/>
</dbReference>
<evidence type="ECO:0000256" key="1">
    <source>
        <dbReference type="SAM" id="Phobius"/>
    </source>
</evidence>
<evidence type="ECO:0000313" key="2">
    <source>
        <dbReference type="EnsemblMetazoa" id="GPPI014357-PA"/>
    </source>
</evidence>
<name>A0A1B0B003_9MUSC</name>
<dbReference type="EnsemblMetazoa" id="GPPI014357-RA">
    <property type="protein sequence ID" value="GPPI014357-PA"/>
    <property type="gene ID" value="GPPI014357"/>
</dbReference>
<dbReference type="AlphaFoldDB" id="A0A1B0B003"/>
<proteinExistence type="predicted"/>
<keyword evidence="1" id="KW-0812">Transmembrane</keyword>